<reference evidence="1 2" key="1">
    <citation type="journal article" date="2016" name="Front. Microbiol.">
        <title>Genomic Resource of Rice Seed Associated Bacteria.</title>
        <authorList>
            <person name="Midha S."/>
            <person name="Bansal K."/>
            <person name="Sharma S."/>
            <person name="Kumar N."/>
            <person name="Patil P.P."/>
            <person name="Chaudhry V."/>
            <person name="Patil P.B."/>
        </authorList>
    </citation>
    <scope>NUCLEOTIDE SEQUENCE [LARGE SCALE GENOMIC DNA]</scope>
    <source>
        <strain evidence="1 2">NS334</strain>
    </source>
</reference>
<comment type="caution">
    <text evidence="1">The sequence shown here is derived from an EMBL/GenBank/DDBJ whole genome shotgun (WGS) entry which is preliminary data.</text>
</comment>
<dbReference type="InterPro" id="IPR036526">
    <property type="entry name" value="C-N_Hydrolase_sf"/>
</dbReference>
<dbReference type="AlphaFoldDB" id="A0A147HYH4"/>
<accession>A0A147HYH4</accession>
<dbReference type="RefSeq" id="WP_058756497.1">
    <property type="nucleotide sequence ID" value="NZ_LDTB01000059.1"/>
</dbReference>
<gene>
    <name evidence="1" type="ORF">NS334_13575</name>
</gene>
<evidence type="ECO:0000313" key="1">
    <source>
        <dbReference type="EMBL" id="KTT69957.1"/>
    </source>
</evidence>
<evidence type="ECO:0008006" key="3">
    <source>
        <dbReference type="Google" id="ProtNLM"/>
    </source>
</evidence>
<dbReference type="PATRIC" id="fig|869719.3.peg.2708"/>
<sequence>MSLPDPGACVEWLRVGLVQTGMHPCAWRSGAKMSREEEEAAIAEIRTLMGAFQGPEAPDIILLPELAVPRGWERELRRLAERLGAVIVAGVDYAVGPAGVRNEAVVIVPSVWRDRRVGRGTVTRRIAKTYAAEAEQRGLKEVGLHFIQEPSVWVFDGGSFGSFGVVLCYDFLDLERAAMYRKRIQHLFVLSFNRDSHSFNHMAEALARTVYTNVVVCNCGHFGGSLAVSPFREPPRRVIYRHDGPSLSTVQTFSLPVRELVEHQATGGKTFKGRPPGYTDEVLLALRNSSLE</sequence>
<dbReference type="Gene3D" id="3.60.110.10">
    <property type="entry name" value="Carbon-nitrogen hydrolase"/>
    <property type="match status" value="1"/>
</dbReference>
<evidence type="ECO:0000313" key="2">
    <source>
        <dbReference type="Proteomes" id="UP000074310"/>
    </source>
</evidence>
<protein>
    <recommendedName>
        <fullName evidence="3">CN hydrolase domain-containing protein</fullName>
    </recommendedName>
</protein>
<dbReference type="OrthoDB" id="9780724at2"/>
<name>A0A147HYH4_9SPHN</name>
<organism evidence="1 2">
    <name type="scientific">Sphingomonas endophytica</name>
    <dbReference type="NCBI Taxonomy" id="869719"/>
    <lineage>
        <taxon>Bacteria</taxon>
        <taxon>Pseudomonadati</taxon>
        <taxon>Pseudomonadota</taxon>
        <taxon>Alphaproteobacteria</taxon>
        <taxon>Sphingomonadales</taxon>
        <taxon>Sphingomonadaceae</taxon>
        <taxon>Sphingomonas</taxon>
    </lineage>
</organism>
<dbReference type="SUPFAM" id="SSF56317">
    <property type="entry name" value="Carbon-nitrogen hydrolase"/>
    <property type="match status" value="1"/>
</dbReference>
<dbReference type="Proteomes" id="UP000074310">
    <property type="component" value="Unassembled WGS sequence"/>
</dbReference>
<dbReference type="EMBL" id="LDTB01000059">
    <property type="protein sequence ID" value="KTT69957.1"/>
    <property type="molecule type" value="Genomic_DNA"/>
</dbReference>
<proteinExistence type="predicted"/>
<keyword evidence="2" id="KW-1185">Reference proteome</keyword>